<dbReference type="Proteomes" id="UP000185696">
    <property type="component" value="Unassembled WGS sequence"/>
</dbReference>
<sequence length="204" mass="22432">MRRWLPLLLLLAACSSPTTTPACDDDPIELFDGDSLSGWSHAGPGGVDAEDGVLRTRGGMGLLWYSARSFGDLDLRLDWRVTRETDNSGIFLRFPDPGDDPGVAVTNGYEIQINDNPQGDPQKTGAIYNVQPPTESASRPPGEWNTYRITVTDQRFQVWLNDTLVNDLTSSDPQRSATDGYIGLQNHDPDSVVEFRTISLTCSN</sequence>
<dbReference type="GO" id="GO:0016787">
    <property type="term" value="F:hydrolase activity"/>
    <property type="evidence" value="ECO:0007669"/>
    <property type="project" value="InterPro"/>
</dbReference>
<evidence type="ECO:0000313" key="4">
    <source>
        <dbReference type="Proteomes" id="UP000185696"/>
    </source>
</evidence>
<dbReference type="Gene3D" id="2.60.120.560">
    <property type="entry name" value="Exo-inulinase, domain 1"/>
    <property type="match status" value="1"/>
</dbReference>
<feature type="chain" id="PRO_5030788078" description="3-keto-alpha-glucoside-1,2-lyase/3-keto-2-hydroxy-glucal hydratase domain-containing protein" evidence="1">
    <location>
        <begin position="23"/>
        <end position="204"/>
    </location>
</feature>
<name>A0A7Z1B1V7_9PSEU</name>
<gene>
    <name evidence="3" type="ORF">BLA60_01190</name>
</gene>
<feature type="signal peptide" evidence="1">
    <location>
        <begin position="1"/>
        <end position="22"/>
    </location>
</feature>
<keyword evidence="4" id="KW-1185">Reference proteome</keyword>
<protein>
    <recommendedName>
        <fullName evidence="2">3-keto-alpha-glucoside-1,2-lyase/3-keto-2-hydroxy-glucal hydratase domain-containing protein</fullName>
    </recommendedName>
</protein>
<dbReference type="RefSeq" id="WP_075131428.1">
    <property type="nucleotide sequence ID" value="NZ_MSIF01000001.1"/>
</dbReference>
<dbReference type="Pfam" id="PF06439">
    <property type="entry name" value="3keto-disac_hyd"/>
    <property type="match status" value="1"/>
</dbReference>
<reference evidence="3 4" key="1">
    <citation type="submission" date="2016-12" db="EMBL/GenBank/DDBJ databases">
        <title>The draft genome sequence of Actinophytocola xinjiangensis.</title>
        <authorList>
            <person name="Wang W."/>
            <person name="Yuan L."/>
        </authorList>
    </citation>
    <scope>NUCLEOTIDE SEQUENCE [LARGE SCALE GENOMIC DNA]</scope>
    <source>
        <strain evidence="3 4">CGMCC 4.4663</strain>
    </source>
</reference>
<accession>A0A7Z1B1V7</accession>
<evidence type="ECO:0000256" key="1">
    <source>
        <dbReference type="SAM" id="SignalP"/>
    </source>
</evidence>
<evidence type="ECO:0000259" key="2">
    <source>
        <dbReference type="Pfam" id="PF06439"/>
    </source>
</evidence>
<dbReference type="InterPro" id="IPR010496">
    <property type="entry name" value="AL/BT2_dom"/>
</dbReference>
<dbReference type="EMBL" id="MSIF01000001">
    <property type="protein sequence ID" value="OLF14482.1"/>
    <property type="molecule type" value="Genomic_DNA"/>
</dbReference>
<dbReference type="AlphaFoldDB" id="A0A7Z1B1V7"/>
<comment type="caution">
    <text evidence="3">The sequence shown here is derived from an EMBL/GenBank/DDBJ whole genome shotgun (WGS) entry which is preliminary data.</text>
</comment>
<organism evidence="3 4">
    <name type="scientific">Actinophytocola xinjiangensis</name>
    <dbReference type="NCBI Taxonomy" id="485602"/>
    <lineage>
        <taxon>Bacteria</taxon>
        <taxon>Bacillati</taxon>
        <taxon>Actinomycetota</taxon>
        <taxon>Actinomycetes</taxon>
        <taxon>Pseudonocardiales</taxon>
        <taxon>Pseudonocardiaceae</taxon>
    </lineage>
</organism>
<proteinExistence type="predicted"/>
<keyword evidence="1" id="KW-0732">Signal</keyword>
<evidence type="ECO:0000313" key="3">
    <source>
        <dbReference type="EMBL" id="OLF14482.1"/>
    </source>
</evidence>
<feature type="domain" description="3-keto-alpha-glucoside-1,2-lyase/3-keto-2-hydroxy-glucal hydratase" evidence="2">
    <location>
        <begin position="27"/>
        <end position="200"/>
    </location>
</feature>